<dbReference type="InterPro" id="IPR001623">
    <property type="entry name" value="DnaJ_domain"/>
</dbReference>
<dbReference type="EMBL" id="FN649748">
    <property type="protein sequence ID" value="CBJ33333.1"/>
    <property type="molecule type" value="Genomic_DNA"/>
</dbReference>
<dbReference type="OrthoDB" id="164807at2759"/>
<dbReference type="Proteomes" id="UP000002630">
    <property type="component" value="Linkage Group LG23"/>
</dbReference>
<dbReference type="OMA" id="LEDMTWE"/>
<protein>
    <submittedName>
        <fullName evidence="7">Heat shock protein 40 like protein/ DnaJ domain containing protein</fullName>
    </submittedName>
</protein>
<keyword evidence="3" id="KW-0862">Zinc</keyword>
<dbReference type="InterPro" id="IPR036869">
    <property type="entry name" value="J_dom_sf"/>
</dbReference>
<dbReference type="Pfam" id="PF00226">
    <property type="entry name" value="DnaJ"/>
    <property type="match status" value="1"/>
</dbReference>
<dbReference type="CDD" id="cd06257">
    <property type="entry name" value="DnaJ"/>
    <property type="match status" value="1"/>
</dbReference>
<dbReference type="SMART" id="SM00271">
    <property type="entry name" value="DnaJ"/>
    <property type="match status" value="1"/>
</dbReference>
<dbReference type="GO" id="GO:0008198">
    <property type="term" value="F:ferrous iron binding"/>
    <property type="evidence" value="ECO:0007669"/>
    <property type="project" value="TreeGrafter"/>
</dbReference>
<evidence type="ECO:0000256" key="4">
    <source>
        <dbReference type="ARBA" id="ARBA00023004"/>
    </source>
</evidence>
<organism evidence="7 8">
    <name type="scientific">Ectocarpus siliculosus</name>
    <name type="common">Brown alga</name>
    <name type="synonym">Conferva siliculosa</name>
    <dbReference type="NCBI Taxonomy" id="2880"/>
    <lineage>
        <taxon>Eukaryota</taxon>
        <taxon>Sar</taxon>
        <taxon>Stramenopiles</taxon>
        <taxon>Ochrophyta</taxon>
        <taxon>PX clade</taxon>
        <taxon>Phaeophyceae</taxon>
        <taxon>Ectocarpales</taxon>
        <taxon>Ectocarpaceae</taxon>
        <taxon>Ectocarpus</taxon>
    </lineage>
</organism>
<keyword evidence="2" id="KW-0479">Metal-binding</keyword>
<evidence type="ECO:0000256" key="3">
    <source>
        <dbReference type="ARBA" id="ARBA00022833"/>
    </source>
</evidence>
<keyword evidence="8" id="KW-1185">Reference proteome</keyword>
<keyword evidence="7" id="KW-0346">Stress response</keyword>
<evidence type="ECO:0000256" key="2">
    <source>
        <dbReference type="ARBA" id="ARBA00022723"/>
    </source>
</evidence>
<evidence type="ECO:0000259" key="5">
    <source>
        <dbReference type="PROSITE" id="PS50076"/>
    </source>
</evidence>
<dbReference type="AlphaFoldDB" id="D7G230"/>
<dbReference type="PANTHER" id="PTHR45255:SF1">
    <property type="entry name" value="DNAJ HOMOLOG SUBFAMILY C MEMBER 24"/>
    <property type="match status" value="1"/>
</dbReference>
<evidence type="ECO:0000259" key="6">
    <source>
        <dbReference type="PROSITE" id="PS51074"/>
    </source>
</evidence>
<keyword evidence="4" id="KW-0408">Iron</keyword>
<feature type="domain" description="DPH-type MB" evidence="6">
    <location>
        <begin position="82"/>
        <end position="139"/>
    </location>
</feature>
<dbReference type="Pfam" id="PF05207">
    <property type="entry name" value="Zn_ribbon_CSL"/>
    <property type="match status" value="1"/>
</dbReference>
<dbReference type="Gene3D" id="1.10.287.110">
    <property type="entry name" value="DnaJ domain"/>
    <property type="match status" value="1"/>
</dbReference>
<evidence type="ECO:0000313" key="8">
    <source>
        <dbReference type="Proteomes" id="UP000002630"/>
    </source>
</evidence>
<dbReference type="PANTHER" id="PTHR45255">
    <property type="entry name" value="DNAJ HOMOLOG SUBFAMILY C MEMBER 24"/>
    <property type="match status" value="1"/>
</dbReference>
<dbReference type="SUPFAM" id="SSF144217">
    <property type="entry name" value="CSL zinc finger"/>
    <property type="match status" value="1"/>
</dbReference>
<dbReference type="Gene3D" id="3.10.660.10">
    <property type="entry name" value="DPH Zinc finger"/>
    <property type="match status" value="1"/>
</dbReference>
<dbReference type="InterPro" id="IPR007872">
    <property type="entry name" value="DPH_MB_dom"/>
</dbReference>
<dbReference type="EMBL" id="FN648666">
    <property type="protein sequence ID" value="CBJ33333.1"/>
    <property type="molecule type" value="Genomic_DNA"/>
</dbReference>
<proteinExistence type="inferred from homology"/>
<evidence type="ECO:0000256" key="1">
    <source>
        <dbReference type="ARBA" id="ARBA00006169"/>
    </source>
</evidence>
<sequence length="154" mass="16941">MSKYEVLGVKRSASLQEIKGAYQAAALASHPDKQASLATAELKAQASQRFLLIQAAWETLRDEDLRQEYDCRLDLQARNIVVSDEVNVDDMHFDEADGGSFSHECRCGEAYVVTRDELNEGFEVLDCPGCSLYIRVLGKLAEPAAATTAPATDR</sequence>
<dbReference type="PROSITE" id="PS50076">
    <property type="entry name" value="DNAJ_2"/>
    <property type="match status" value="1"/>
</dbReference>
<dbReference type="PROSITE" id="PS51074">
    <property type="entry name" value="DPH_MB"/>
    <property type="match status" value="1"/>
</dbReference>
<dbReference type="eggNOG" id="KOG0715">
    <property type="taxonomic scope" value="Eukaryota"/>
</dbReference>
<comment type="similarity">
    <text evidence="1">Belongs to the DPH4 family.</text>
</comment>
<name>D7G230_ECTSI</name>
<dbReference type="SUPFAM" id="SSF46565">
    <property type="entry name" value="Chaperone J-domain"/>
    <property type="match status" value="1"/>
</dbReference>
<evidence type="ECO:0000313" key="7">
    <source>
        <dbReference type="EMBL" id="CBJ33333.1"/>
    </source>
</evidence>
<dbReference type="GO" id="GO:0001671">
    <property type="term" value="F:ATPase activator activity"/>
    <property type="evidence" value="ECO:0007669"/>
    <property type="project" value="TreeGrafter"/>
</dbReference>
<dbReference type="InterPro" id="IPR036671">
    <property type="entry name" value="DPH_MB_sf"/>
</dbReference>
<accession>D7G230</accession>
<dbReference type="PRINTS" id="PR00625">
    <property type="entry name" value="JDOMAIN"/>
</dbReference>
<reference evidence="7 8" key="1">
    <citation type="journal article" date="2010" name="Nature">
        <title>The Ectocarpus genome and the independent evolution of multicellularity in brown algae.</title>
        <authorList>
            <person name="Cock J.M."/>
            <person name="Sterck L."/>
            <person name="Rouze P."/>
            <person name="Scornet D."/>
            <person name="Allen A.E."/>
            <person name="Amoutzias G."/>
            <person name="Anthouard V."/>
            <person name="Artiguenave F."/>
            <person name="Aury J.M."/>
            <person name="Badger J.H."/>
            <person name="Beszteri B."/>
            <person name="Billiau K."/>
            <person name="Bonnet E."/>
            <person name="Bothwell J.H."/>
            <person name="Bowler C."/>
            <person name="Boyen C."/>
            <person name="Brownlee C."/>
            <person name="Carrano C.J."/>
            <person name="Charrier B."/>
            <person name="Cho G.Y."/>
            <person name="Coelho S.M."/>
            <person name="Collen J."/>
            <person name="Corre E."/>
            <person name="Da Silva C."/>
            <person name="Delage L."/>
            <person name="Delaroque N."/>
            <person name="Dittami S.M."/>
            <person name="Doulbeau S."/>
            <person name="Elias M."/>
            <person name="Farnham G."/>
            <person name="Gachon C.M."/>
            <person name="Gschloessl B."/>
            <person name="Heesch S."/>
            <person name="Jabbari K."/>
            <person name="Jubin C."/>
            <person name="Kawai H."/>
            <person name="Kimura K."/>
            <person name="Kloareg B."/>
            <person name="Kupper F.C."/>
            <person name="Lang D."/>
            <person name="Le Bail A."/>
            <person name="Leblanc C."/>
            <person name="Lerouge P."/>
            <person name="Lohr M."/>
            <person name="Lopez P.J."/>
            <person name="Martens C."/>
            <person name="Maumus F."/>
            <person name="Michel G."/>
            <person name="Miranda-Saavedra D."/>
            <person name="Morales J."/>
            <person name="Moreau H."/>
            <person name="Motomura T."/>
            <person name="Nagasato C."/>
            <person name="Napoli C.A."/>
            <person name="Nelson D.R."/>
            <person name="Nyvall-Collen P."/>
            <person name="Peters A.F."/>
            <person name="Pommier C."/>
            <person name="Potin P."/>
            <person name="Poulain J."/>
            <person name="Quesneville H."/>
            <person name="Read B."/>
            <person name="Rensing S.A."/>
            <person name="Ritter A."/>
            <person name="Rousvoal S."/>
            <person name="Samanta M."/>
            <person name="Samson G."/>
            <person name="Schroeder D.C."/>
            <person name="Segurens B."/>
            <person name="Strittmatter M."/>
            <person name="Tonon T."/>
            <person name="Tregear J.W."/>
            <person name="Valentin K."/>
            <person name="von Dassow P."/>
            <person name="Yamagishi T."/>
            <person name="Van de Peer Y."/>
            <person name="Wincker P."/>
        </authorList>
    </citation>
    <scope>NUCLEOTIDE SEQUENCE [LARGE SCALE GENOMIC DNA]</scope>
    <source>
        <strain evidence="8">Ec32 / CCAP1310/4</strain>
    </source>
</reference>
<dbReference type="STRING" id="2880.D7G230"/>
<dbReference type="InParanoid" id="D7G230"/>
<feature type="domain" description="J" evidence="5">
    <location>
        <begin position="2"/>
        <end position="73"/>
    </location>
</feature>
<gene>
    <name evidence="7" type="ORF">Esi_0462_0006</name>
</gene>